<organism evidence="3 4">
    <name type="scientific">Kitasatospora cystarginea</name>
    <dbReference type="NCBI Taxonomy" id="58350"/>
    <lineage>
        <taxon>Bacteria</taxon>
        <taxon>Bacillati</taxon>
        <taxon>Actinomycetota</taxon>
        <taxon>Actinomycetes</taxon>
        <taxon>Kitasatosporales</taxon>
        <taxon>Streptomycetaceae</taxon>
        <taxon>Kitasatospora</taxon>
    </lineage>
</organism>
<accession>A0ABP5RY32</accession>
<gene>
    <name evidence="3" type="ORF">GCM10010430_75070</name>
</gene>
<comment type="caution">
    <text evidence="3">The sequence shown here is derived from an EMBL/GenBank/DDBJ whole genome shotgun (WGS) entry which is preliminary data.</text>
</comment>
<dbReference type="Proteomes" id="UP001500305">
    <property type="component" value="Unassembled WGS sequence"/>
</dbReference>
<keyword evidence="1" id="KW-0472">Membrane</keyword>
<evidence type="ECO:0000313" key="4">
    <source>
        <dbReference type="Proteomes" id="UP001500305"/>
    </source>
</evidence>
<evidence type="ECO:0000313" key="3">
    <source>
        <dbReference type="EMBL" id="GAA2278114.1"/>
    </source>
</evidence>
<dbReference type="PANTHER" id="PTHR34473:SF2">
    <property type="entry name" value="UPF0699 TRANSMEMBRANE PROTEIN YDBT"/>
    <property type="match status" value="1"/>
</dbReference>
<evidence type="ECO:0000256" key="1">
    <source>
        <dbReference type="SAM" id="Phobius"/>
    </source>
</evidence>
<dbReference type="PANTHER" id="PTHR34473">
    <property type="entry name" value="UPF0699 TRANSMEMBRANE PROTEIN YDBS"/>
    <property type="match status" value="1"/>
</dbReference>
<dbReference type="InterPro" id="IPR005182">
    <property type="entry name" value="YdbS-like_PH"/>
</dbReference>
<keyword evidence="1" id="KW-1133">Transmembrane helix</keyword>
<feature type="transmembrane region" description="Helical" evidence="1">
    <location>
        <begin position="396"/>
        <end position="416"/>
    </location>
</feature>
<dbReference type="Pfam" id="PF03703">
    <property type="entry name" value="bPH_2"/>
    <property type="match status" value="2"/>
</dbReference>
<keyword evidence="1" id="KW-0812">Transmembrane</keyword>
<feature type="transmembrane region" description="Helical" evidence="1">
    <location>
        <begin position="229"/>
        <end position="253"/>
    </location>
</feature>
<feature type="domain" description="YdbS-like PH" evidence="2">
    <location>
        <begin position="421"/>
        <end position="494"/>
    </location>
</feature>
<feature type="domain" description="YdbS-like PH" evidence="2">
    <location>
        <begin position="69"/>
        <end position="147"/>
    </location>
</feature>
<evidence type="ECO:0000259" key="2">
    <source>
        <dbReference type="Pfam" id="PF03703"/>
    </source>
</evidence>
<dbReference type="RefSeq" id="WP_344641051.1">
    <property type="nucleotide sequence ID" value="NZ_BAAATR010000061.1"/>
</dbReference>
<sequence>MSDEEVAWQRLSPRLIPVHLSWLVAPVVTGAGTLIGTGGKVNLQALITLVSFTIAFAIVAGVNLMRFLTTGYRITDQRLELRSGLLFRSRRSIPLDRIRSADITARPLYRVFGLASVSIGAAAHGGSANRKLSLDGVPRAQAAELRQDLLNRRAALLADPGTAAGFDESAPIAELQRSWLRYAPLTIWGVGGLFAVLGISYRTLHEMQIDPLKLGIVHDLVHAFTSVPLWLGILALLLAVAALGTLGAVGLYIEGWSGFRLEREDGGILRVRRGLLIHRSVSIEERRLRGIELVEPMLLRWGGGARLHAIASGLGSAEENRTRGALMPPAPRAEVLRVAADVLGEQESPTGLAPLRPHPRAALRRRINRGLMVTALATALFAVPAIWLPGGWRTGFLTTAGITAAVLLPAVSLLAMDAYRTLGHGMSGGYLIARSGTFAHRTVALRREGVIGLTVSRSFFQRRAGLLTLTATTAAGSGGYHVRDLATEEGLAFAEEAVPGLLTPFLERHN</sequence>
<feature type="transmembrane region" description="Helical" evidence="1">
    <location>
        <begin position="20"/>
        <end position="39"/>
    </location>
</feature>
<protein>
    <submittedName>
        <fullName evidence="3">PH domain-containing protein</fullName>
    </submittedName>
</protein>
<proteinExistence type="predicted"/>
<reference evidence="4" key="1">
    <citation type="journal article" date="2019" name="Int. J. Syst. Evol. Microbiol.">
        <title>The Global Catalogue of Microorganisms (GCM) 10K type strain sequencing project: providing services to taxonomists for standard genome sequencing and annotation.</title>
        <authorList>
            <consortium name="The Broad Institute Genomics Platform"/>
            <consortium name="The Broad Institute Genome Sequencing Center for Infectious Disease"/>
            <person name="Wu L."/>
            <person name="Ma J."/>
        </authorList>
    </citation>
    <scope>NUCLEOTIDE SEQUENCE [LARGE SCALE GENOMIC DNA]</scope>
    <source>
        <strain evidence="4">JCM 7356</strain>
    </source>
</reference>
<dbReference type="InterPro" id="IPR014529">
    <property type="entry name" value="UCP026631"/>
</dbReference>
<name>A0ABP5RY32_9ACTN</name>
<dbReference type="PIRSF" id="PIRSF026631">
    <property type="entry name" value="UCP026631"/>
    <property type="match status" value="1"/>
</dbReference>
<keyword evidence="4" id="KW-1185">Reference proteome</keyword>
<feature type="transmembrane region" description="Helical" evidence="1">
    <location>
        <begin position="370"/>
        <end position="390"/>
    </location>
</feature>
<feature type="transmembrane region" description="Helical" evidence="1">
    <location>
        <begin position="45"/>
        <end position="68"/>
    </location>
</feature>
<dbReference type="EMBL" id="BAAATR010000061">
    <property type="protein sequence ID" value="GAA2278114.1"/>
    <property type="molecule type" value="Genomic_DNA"/>
</dbReference>
<feature type="transmembrane region" description="Helical" evidence="1">
    <location>
        <begin position="185"/>
        <end position="204"/>
    </location>
</feature>